<sequence>MELANIEKLLEKYLNAETTIAEEKKLKAYFSSDFVAPHLVEYQAMFGYFSTSKNERFTKTIQLKSQKRNWKWLSVAASLVLLVSVYTGYQKNQQKEAEKVYAETKQALDLLSTNLNKGTVAIAQLQHFEDTKNKIFKQP</sequence>
<gene>
    <name evidence="1" type="ORF">ACFQZW_09100</name>
</gene>
<evidence type="ECO:0000313" key="1">
    <source>
        <dbReference type="EMBL" id="MFD0762238.1"/>
    </source>
</evidence>
<evidence type="ECO:0000313" key="2">
    <source>
        <dbReference type="Proteomes" id="UP001597032"/>
    </source>
</evidence>
<dbReference type="RefSeq" id="WP_298262553.1">
    <property type="nucleotide sequence ID" value="NZ_JBHTIC010000008.1"/>
</dbReference>
<proteinExistence type="predicted"/>
<accession>A0ABW2Z6G1</accession>
<organism evidence="1 2">
    <name type="scientific">Lutibacter aestuarii</name>
    <dbReference type="NCBI Taxonomy" id="861111"/>
    <lineage>
        <taxon>Bacteria</taxon>
        <taxon>Pseudomonadati</taxon>
        <taxon>Bacteroidota</taxon>
        <taxon>Flavobacteriia</taxon>
        <taxon>Flavobacteriales</taxon>
        <taxon>Flavobacteriaceae</taxon>
        <taxon>Lutibacter</taxon>
    </lineage>
</organism>
<reference evidence="2" key="1">
    <citation type="journal article" date="2019" name="Int. J. Syst. Evol. Microbiol.">
        <title>The Global Catalogue of Microorganisms (GCM) 10K type strain sequencing project: providing services to taxonomists for standard genome sequencing and annotation.</title>
        <authorList>
            <consortium name="The Broad Institute Genomics Platform"/>
            <consortium name="The Broad Institute Genome Sequencing Center for Infectious Disease"/>
            <person name="Wu L."/>
            <person name="Ma J."/>
        </authorList>
    </citation>
    <scope>NUCLEOTIDE SEQUENCE [LARGE SCALE GENOMIC DNA]</scope>
    <source>
        <strain evidence="2">CCUG 60022</strain>
    </source>
</reference>
<protein>
    <submittedName>
        <fullName evidence="1">Uncharacterized protein</fullName>
    </submittedName>
</protein>
<dbReference type="EMBL" id="JBHTIC010000008">
    <property type="protein sequence ID" value="MFD0762238.1"/>
    <property type="molecule type" value="Genomic_DNA"/>
</dbReference>
<keyword evidence="2" id="KW-1185">Reference proteome</keyword>
<comment type="caution">
    <text evidence="1">The sequence shown here is derived from an EMBL/GenBank/DDBJ whole genome shotgun (WGS) entry which is preliminary data.</text>
</comment>
<dbReference type="Proteomes" id="UP001597032">
    <property type="component" value="Unassembled WGS sequence"/>
</dbReference>
<name>A0ABW2Z6G1_9FLAO</name>